<feature type="region of interest" description="Disordered" evidence="1">
    <location>
        <begin position="1"/>
        <end position="28"/>
    </location>
</feature>
<accession>M5RTW9</accession>
<evidence type="ECO:0008006" key="4">
    <source>
        <dbReference type="Google" id="ProtNLM"/>
    </source>
</evidence>
<protein>
    <recommendedName>
        <fullName evidence="4">BON domain-containing protein</fullName>
    </recommendedName>
</protein>
<dbReference type="Proteomes" id="UP000011991">
    <property type="component" value="Unassembled WGS sequence"/>
</dbReference>
<comment type="caution">
    <text evidence="2">The sequence shown here is derived from an EMBL/GenBank/DDBJ whole genome shotgun (WGS) entry which is preliminary data.</text>
</comment>
<name>M5RTW9_9BACT</name>
<proteinExistence type="predicted"/>
<evidence type="ECO:0000313" key="2">
    <source>
        <dbReference type="EMBL" id="EMI17414.1"/>
    </source>
</evidence>
<gene>
    <name evidence="2" type="ORF">RMSM_05643</name>
</gene>
<feature type="compositionally biased region" description="Low complexity" evidence="1">
    <location>
        <begin position="13"/>
        <end position="25"/>
    </location>
</feature>
<reference evidence="2 3" key="1">
    <citation type="journal article" date="2013" name="Mar. Genomics">
        <title>Expression of sulfatases in Rhodopirellula baltica and the diversity of sulfatases in the genus Rhodopirellula.</title>
        <authorList>
            <person name="Wegner C.E."/>
            <person name="Richter-Heitmann T."/>
            <person name="Klindworth A."/>
            <person name="Klockow C."/>
            <person name="Richter M."/>
            <person name="Achstetter T."/>
            <person name="Glockner F.O."/>
            <person name="Harder J."/>
        </authorList>
    </citation>
    <scope>NUCLEOTIDE SEQUENCE [LARGE SCALE GENOMIC DNA]</scope>
    <source>
        <strain evidence="2 3">SM1</strain>
    </source>
</reference>
<dbReference type="OrthoDB" id="291621at2"/>
<dbReference type="RefSeq" id="WP_008703768.1">
    <property type="nucleotide sequence ID" value="NZ_ANOG01000801.1"/>
</dbReference>
<evidence type="ECO:0000313" key="3">
    <source>
        <dbReference type="Proteomes" id="UP000011991"/>
    </source>
</evidence>
<evidence type="ECO:0000256" key="1">
    <source>
        <dbReference type="SAM" id="MobiDB-lite"/>
    </source>
</evidence>
<keyword evidence="3" id="KW-1185">Reference proteome</keyword>
<dbReference type="AlphaFoldDB" id="M5RTW9"/>
<dbReference type="PATRIC" id="fig|1265738.3.peg.5642"/>
<dbReference type="EMBL" id="ANOG01000801">
    <property type="protein sequence ID" value="EMI17414.1"/>
    <property type="molecule type" value="Genomic_DNA"/>
</dbReference>
<sequence>MISTPTSNRRHPANSSPANHPNNPSLKPAAVVHPAHRLQGNQLEAALRKTGRKQLEKVGVTVEGRVVIMEGRVDSYVLKQIAQETLRPHLRGMTLRNRLVVSS</sequence>
<organism evidence="2 3">
    <name type="scientific">Rhodopirellula maiorica SM1</name>
    <dbReference type="NCBI Taxonomy" id="1265738"/>
    <lineage>
        <taxon>Bacteria</taxon>
        <taxon>Pseudomonadati</taxon>
        <taxon>Planctomycetota</taxon>
        <taxon>Planctomycetia</taxon>
        <taxon>Pirellulales</taxon>
        <taxon>Pirellulaceae</taxon>
        <taxon>Novipirellula</taxon>
    </lineage>
</organism>